<dbReference type="Proteomes" id="UP000184510">
    <property type="component" value="Unassembled WGS sequence"/>
</dbReference>
<dbReference type="RefSeq" id="WP_143157814.1">
    <property type="nucleotide sequence ID" value="NZ_FQYR01000002.1"/>
</dbReference>
<evidence type="ECO:0000313" key="2">
    <source>
        <dbReference type="Proteomes" id="UP000184510"/>
    </source>
</evidence>
<accession>A0A1M6C4S9</accession>
<dbReference type="Pfam" id="PF18762">
    <property type="entry name" value="Kinase-PolyVal"/>
    <property type="match status" value="1"/>
</dbReference>
<dbReference type="InParanoid" id="A0A1M6C4S9"/>
<organism evidence="1 2">
    <name type="scientific">Rubritalea squalenifaciens DSM 18772</name>
    <dbReference type="NCBI Taxonomy" id="1123071"/>
    <lineage>
        <taxon>Bacteria</taxon>
        <taxon>Pseudomonadati</taxon>
        <taxon>Verrucomicrobiota</taxon>
        <taxon>Verrucomicrobiia</taxon>
        <taxon>Verrucomicrobiales</taxon>
        <taxon>Rubritaleaceae</taxon>
        <taxon>Rubritalea</taxon>
    </lineage>
</organism>
<keyword evidence="2" id="KW-1185">Reference proteome</keyword>
<dbReference type="EMBL" id="FQYR01000002">
    <property type="protein sequence ID" value="SHI55943.1"/>
    <property type="molecule type" value="Genomic_DNA"/>
</dbReference>
<protein>
    <submittedName>
        <fullName evidence="1">Uncharacterized protein</fullName>
    </submittedName>
</protein>
<reference evidence="1 2" key="1">
    <citation type="submission" date="2016-11" db="EMBL/GenBank/DDBJ databases">
        <authorList>
            <person name="Jaros S."/>
            <person name="Januszkiewicz K."/>
            <person name="Wedrychowicz H."/>
        </authorList>
    </citation>
    <scope>NUCLEOTIDE SEQUENCE [LARGE SCALE GENOMIC DNA]</scope>
    <source>
        <strain evidence="1 2">DSM 18772</strain>
    </source>
</reference>
<gene>
    <name evidence="1" type="ORF">SAMN02745181_0386</name>
</gene>
<dbReference type="OrthoDB" id="192678at2"/>
<proteinExistence type="predicted"/>
<evidence type="ECO:0000313" key="1">
    <source>
        <dbReference type="EMBL" id="SHI55943.1"/>
    </source>
</evidence>
<sequence length="228" mass="25699">MRDRRQKTEGVPLPPLVAQLSESCEASARLYGGTTYYTEEVGIFRAYAGRHQHFLTQAPDTLDTQPTAEGNEHQVWYCEEQASFLKATWPNHFGMKVVHRQDEEPQCSPIDYLERWHLHNELFGDSVEFLGVLDTPRGMRLLITQPAIEGAVASQEQIHEFFQSSGWLPFKVDGNIAYYDPSREIVVSDTHQGNIIAMEDGQLAPIDLRAQLLSPALTSIVQSLCPTV</sequence>
<dbReference type="AlphaFoldDB" id="A0A1M6C4S9"/>
<dbReference type="STRING" id="1123071.SAMN02745181_0386"/>
<name>A0A1M6C4S9_9BACT</name>
<dbReference type="InterPro" id="IPR041055">
    <property type="entry name" value="Kinase-PolyVal"/>
</dbReference>